<dbReference type="OrthoDB" id="7874348at2"/>
<protein>
    <submittedName>
        <fullName evidence="2">Dihydrodipicolinate reductase</fullName>
    </submittedName>
</protein>
<dbReference type="PATRIC" id="fig|1641875.4.peg.3499"/>
<feature type="signal peptide" evidence="1">
    <location>
        <begin position="1"/>
        <end position="19"/>
    </location>
</feature>
<reference evidence="2 3" key="1">
    <citation type="submission" date="2015-04" db="EMBL/GenBank/DDBJ databases">
        <title>The draft genome sequence of Roseovarius sp.R12b.</title>
        <authorList>
            <person name="Li G."/>
            <person name="Lai Q."/>
            <person name="Shao Z."/>
            <person name="Yan P."/>
        </authorList>
    </citation>
    <scope>NUCLEOTIDE SEQUENCE [LARGE SCALE GENOMIC DNA]</scope>
    <source>
        <strain evidence="2 3">R12B</strain>
    </source>
</reference>
<accession>A0A0T5NXF7</accession>
<sequence length="117" mass="12835">MRLTIVAIIAAMAGGPAIAQEFNQIDDKSEFLSVVADKNLTRLGINLTVTPSGQIKGKAFGRPVTGAWQWKSGYFCRDLYWGQRNLGPNCQAVRVQGSTVRFISDQGNGEYADLRLQ</sequence>
<dbReference type="STRING" id="1641875.XM53_05960"/>
<organism evidence="2 3">
    <name type="scientific">Roseovarius atlanticus</name>
    <dbReference type="NCBI Taxonomy" id="1641875"/>
    <lineage>
        <taxon>Bacteria</taxon>
        <taxon>Pseudomonadati</taxon>
        <taxon>Pseudomonadota</taxon>
        <taxon>Alphaproteobacteria</taxon>
        <taxon>Rhodobacterales</taxon>
        <taxon>Roseobacteraceae</taxon>
        <taxon>Roseovarius</taxon>
    </lineage>
</organism>
<keyword evidence="1" id="KW-0732">Signal</keyword>
<dbReference type="RefSeq" id="WP_057791321.1">
    <property type="nucleotide sequence ID" value="NZ_LAXJ01000004.1"/>
</dbReference>
<gene>
    <name evidence="2" type="ORF">XM53_05960</name>
</gene>
<keyword evidence="3" id="KW-1185">Reference proteome</keyword>
<dbReference type="Proteomes" id="UP000051295">
    <property type="component" value="Unassembled WGS sequence"/>
</dbReference>
<dbReference type="AlphaFoldDB" id="A0A0T5NXF7"/>
<feature type="chain" id="PRO_5006664027" evidence="1">
    <location>
        <begin position="20"/>
        <end position="117"/>
    </location>
</feature>
<evidence type="ECO:0000313" key="3">
    <source>
        <dbReference type="Proteomes" id="UP000051295"/>
    </source>
</evidence>
<name>A0A0T5NXF7_9RHOB</name>
<evidence type="ECO:0000313" key="2">
    <source>
        <dbReference type="EMBL" id="KRS13605.1"/>
    </source>
</evidence>
<dbReference type="EMBL" id="LAXJ01000004">
    <property type="protein sequence ID" value="KRS13605.1"/>
    <property type="molecule type" value="Genomic_DNA"/>
</dbReference>
<evidence type="ECO:0000256" key="1">
    <source>
        <dbReference type="SAM" id="SignalP"/>
    </source>
</evidence>
<comment type="caution">
    <text evidence="2">The sequence shown here is derived from an EMBL/GenBank/DDBJ whole genome shotgun (WGS) entry which is preliminary data.</text>
</comment>
<proteinExistence type="predicted"/>